<evidence type="ECO:0000313" key="1">
    <source>
        <dbReference type="EMBL" id="RYR28493.1"/>
    </source>
</evidence>
<dbReference type="AlphaFoldDB" id="A0A445APZ3"/>
<dbReference type="Proteomes" id="UP000289738">
    <property type="component" value="Chromosome B01"/>
</dbReference>
<organism evidence="1 2">
    <name type="scientific">Arachis hypogaea</name>
    <name type="common">Peanut</name>
    <dbReference type="NCBI Taxonomy" id="3818"/>
    <lineage>
        <taxon>Eukaryota</taxon>
        <taxon>Viridiplantae</taxon>
        <taxon>Streptophyta</taxon>
        <taxon>Embryophyta</taxon>
        <taxon>Tracheophyta</taxon>
        <taxon>Spermatophyta</taxon>
        <taxon>Magnoliopsida</taxon>
        <taxon>eudicotyledons</taxon>
        <taxon>Gunneridae</taxon>
        <taxon>Pentapetalae</taxon>
        <taxon>rosids</taxon>
        <taxon>fabids</taxon>
        <taxon>Fabales</taxon>
        <taxon>Fabaceae</taxon>
        <taxon>Papilionoideae</taxon>
        <taxon>50 kb inversion clade</taxon>
        <taxon>dalbergioids sensu lato</taxon>
        <taxon>Dalbergieae</taxon>
        <taxon>Pterocarpus clade</taxon>
        <taxon>Arachis</taxon>
    </lineage>
</organism>
<gene>
    <name evidence="1" type="ORF">Ahy_B01g052634</name>
</gene>
<dbReference type="EMBL" id="SDMP01000011">
    <property type="protein sequence ID" value="RYR28493.1"/>
    <property type="molecule type" value="Genomic_DNA"/>
</dbReference>
<accession>A0A445APZ3</accession>
<reference evidence="1 2" key="1">
    <citation type="submission" date="2019-01" db="EMBL/GenBank/DDBJ databases">
        <title>Sequencing of cultivated peanut Arachis hypogaea provides insights into genome evolution and oil improvement.</title>
        <authorList>
            <person name="Chen X."/>
        </authorList>
    </citation>
    <scope>NUCLEOTIDE SEQUENCE [LARGE SCALE GENOMIC DNA]</scope>
    <source>
        <strain evidence="2">cv. Fuhuasheng</strain>
        <tissue evidence="1">Leaves</tissue>
    </source>
</reference>
<comment type="caution">
    <text evidence="1">The sequence shown here is derived from an EMBL/GenBank/DDBJ whole genome shotgun (WGS) entry which is preliminary data.</text>
</comment>
<proteinExistence type="predicted"/>
<protein>
    <submittedName>
        <fullName evidence="1">Uncharacterized protein</fullName>
    </submittedName>
</protein>
<dbReference type="PANTHER" id="PTHR47718">
    <property type="entry name" value="OS01G0519700 PROTEIN"/>
    <property type="match status" value="1"/>
</dbReference>
<name>A0A445APZ3_ARAHY</name>
<sequence length="211" mass="23681">MDFKHIFNIEGEDSDGVVPMIAADIIVRVTTIKGFECRGRPEGRKKRVGDVVDGNESCGANDAVDGGLSWPVVATIVDEHNHELALAMFTYFLPSHRQMSDGNKAQVDSLKAVWDRNFENTWPGNLVGKKKSCVVVTNGDKSMRVAIAKVMPTTTHRLYGWHLEKNCVQRVKETEFCKVFRKAIYAKFEINDFEEYWKASVECLALGSVHA</sequence>
<evidence type="ECO:0000313" key="2">
    <source>
        <dbReference type="Proteomes" id="UP000289738"/>
    </source>
</evidence>
<keyword evidence="2" id="KW-1185">Reference proteome</keyword>